<organism evidence="5 6">
    <name type="scientific">Saccharopolyspora erythraea</name>
    <name type="common">Streptomyces erythraeus</name>
    <dbReference type="NCBI Taxonomy" id="1836"/>
    <lineage>
        <taxon>Bacteria</taxon>
        <taxon>Bacillati</taxon>
        <taxon>Actinomycetota</taxon>
        <taxon>Actinomycetes</taxon>
        <taxon>Pseudonocardiales</taxon>
        <taxon>Pseudonocardiaceae</taxon>
        <taxon>Saccharopolyspora</taxon>
    </lineage>
</organism>
<evidence type="ECO:0000256" key="1">
    <source>
        <dbReference type="ARBA" id="ARBA00022679"/>
    </source>
</evidence>
<keyword evidence="6" id="KW-1185">Reference proteome</keyword>
<dbReference type="InterPro" id="IPR000182">
    <property type="entry name" value="GNAT_dom"/>
</dbReference>
<evidence type="ECO:0000256" key="2">
    <source>
        <dbReference type="ARBA" id="ARBA00023315"/>
    </source>
</evidence>
<dbReference type="EMBL" id="BAAAGS010000057">
    <property type="protein sequence ID" value="GAA0552569.1"/>
    <property type="molecule type" value="Genomic_DNA"/>
</dbReference>
<proteinExistence type="inferred from homology"/>
<dbReference type="PANTHER" id="PTHR43792:SF8">
    <property type="entry name" value="[RIBOSOMAL PROTEIN US5]-ALANINE N-ACETYLTRANSFERASE"/>
    <property type="match status" value="1"/>
</dbReference>
<evidence type="ECO:0000256" key="3">
    <source>
        <dbReference type="ARBA" id="ARBA00038502"/>
    </source>
</evidence>
<dbReference type="SUPFAM" id="SSF55729">
    <property type="entry name" value="Acyl-CoA N-acyltransferases (Nat)"/>
    <property type="match status" value="1"/>
</dbReference>
<dbReference type="Gene3D" id="3.40.630.30">
    <property type="match status" value="1"/>
</dbReference>
<name>A0ABN1DUM1_SACER</name>
<dbReference type="Proteomes" id="UP001500729">
    <property type="component" value="Unassembled WGS sequence"/>
</dbReference>
<dbReference type="PANTHER" id="PTHR43792">
    <property type="entry name" value="GNAT FAMILY, PUTATIVE (AFU_ORTHOLOGUE AFUA_3G00765)-RELATED-RELATED"/>
    <property type="match status" value="1"/>
</dbReference>
<evidence type="ECO:0000259" key="4">
    <source>
        <dbReference type="PROSITE" id="PS51186"/>
    </source>
</evidence>
<sequence>MQTAKPITLPPEGLGDGVITVRPLADRDAEAFARGTADEAVRRFGHLPLADYTADIVREQIRGVIAEGLRSGELAVLAIADATDDRFLGSITLFGIHGHSAEVGFWLAPAARGLGATSRAVELLAEWSHGHGIRELTARTELANHASQRVLERCGFGVDGEPTEQRAPDGAVFTGLTYRRATRPA</sequence>
<dbReference type="InterPro" id="IPR016181">
    <property type="entry name" value="Acyl_CoA_acyltransferase"/>
</dbReference>
<dbReference type="RefSeq" id="WP_011874083.1">
    <property type="nucleotide sequence ID" value="NZ_BAAAGS010000057.1"/>
</dbReference>
<evidence type="ECO:0000313" key="5">
    <source>
        <dbReference type="EMBL" id="GAA0552569.1"/>
    </source>
</evidence>
<accession>A0ABN1DUM1</accession>
<reference evidence="5 6" key="1">
    <citation type="journal article" date="2019" name="Int. J. Syst. Evol. Microbiol.">
        <title>The Global Catalogue of Microorganisms (GCM) 10K type strain sequencing project: providing services to taxonomists for standard genome sequencing and annotation.</title>
        <authorList>
            <consortium name="The Broad Institute Genomics Platform"/>
            <consortium name="The Broad Institute Genome Sequencing Center for Infectious Disease"/>
            <person name="Wu L."/>
            <person name="Ma J."/>
        </authorList>
    </citation>
    <scope>NUCLEOTIDE SEQUENCE [LARGE SCALE GENOMIC DNA]</scope>
    <source>
        <strain evidence="5 6">JCM 10303</strain>
    </source>
</reference>
<evidence type="ECO:0000313" key="6">
    <source>
        <dbReference type="Proteomes" id="UP001500729"/>
    </source>
</evidence>
<comment type="similarity">
    <text evidence="3">Belongs to the acetyltransferase family. RimJ subfamily.</text>
</comment>
<dbReference type="Pfam" id="PF13302">
    <property type="entry name" value="Acetyltransf_3"/>
    <property type="match status" value="1"/>
</dbReference>
<keyword evidence="1" id="KW-0808">Transferase</keyword>
<comment type="caution">
    <text evidence="5">The sequence shown here is derived from an EMBL/GenBank/DDBJ whole genome shotgun (WGS) entry which is preliminary data.</text>
</comment>
<feature type="domain" description="N-acetyltransferase" evidence="4">
    <location>
        <begin position="19"/>
        <end position="179"/>
    </location>
</feature>
<keyword evidence="2" id="KW-0012">Acyltransferase</keyword>
<dbReference type="InterPro" id="IPR051531">
    <property type="entry name" value="N-acetyltransferase"/>
</dbReference>
<gene>
    <name evidence="5" type="ORF">GCM10009533_58480</name>
</gene>
<dbReference type="PROSITE" id="PS51186">
    <property type="entry name" value="GNAT"/>
    <property type="match status" value="1"/>
</dbReference>
<protein>
    <submittedName>
        <fullName evidence="5">GNAT family N-acetyltransferase</fullName>
    </submittedName>
</protein>